<protein>
    <submittedName>
        <fullName evidence="8">Amino acid ABC transporter ATP-binding protein</fullName>
    </submittedName>
</protein>
<evidence type="ECO:0000313" key="8">
    <source>
        <dbReference type="EMBL" id="RLP83080.1"/>
    </source>
</evidence>
<dbReference type="PANTHER" id="PTHR43166:SF9">
    <property type="entry name" value="GLUTAMATE_ASPARTATE IMPORT ATP-BINDING PROTEIN GLTL"/>
    <property type="match status" value="1"/>
</dbReference>
<organism evidence="8 9">
    <name type="scientific">Mycetocola lacteus</name>
    <dbReference type="NCBI Taxonomy" id="76637"/>
    <lineage>
        <taxon>Bacteria</taxon>
        <taxon>Bacillati</taxon>
        <taxon>Actinomycetota</taxon>
        <taxon>Actinomycetes</taxon>
        <taxon>Micrococcales</taxon>
        <taxon>Microbacteriaceae</taxon>
        <taxon>Mycetocola</taxon>
    </lineage>
</organism>
<dbReference type="SUPFAM" id="SSF52540">
    <property type="entry name" value="P-loop containing nucleoside triphosphate hydrolases"/>
    <property type="match status" value="1"/>
</dbReference>
<keyword evidence="8" id="KW-0547">Nucleotide-binding</keyword>
<dbReference type="PANTHER" id="PTHR43166">
    <property type="entry name" value="AMINO ACID IMPORT ATP-BINDING PROTEIN"/>
    <property type="match status" value="1"/>
</dbReference>
<keyword evidence="5" id="KW-0472">Membrane</keyword>
<comment type="similarity">
    <text evidence="2">Belongs to the ABC transporter superfamily.</text>
</comment>
<evidence type="ECO:0000256" key="2">
    <source>
        <dbReference type="ARBA" id="ARBA00005417"/>
    </source>
</evidence>
<accession>A0A3L7AU77</accession>
<reference evidence="8 9" key="1">
    <citation type="submission" date="2018-10" db="EMBL/GenBank/DDBJ databases">
        <authorList>
            <person name="Li J."/>
        </authorList>
    </citation>
    <scope>NUCLEOTIDE SEQUENCE [LARGE SCALE GENOMIC DNA]</scope>
    <source>
        <strain evidence="8 9">JCM 11654</strain>
    </source>
</reference>
<dbReference type="Gene3D" id="3.40.50.300">
    <property type="entry name" value="P-loop containing nucleotide triphosphate hydrolases"/>
    <property type="match status" value="1"/>
</dbReference>
<comment type="caution">
    <text evidence="8">The sequence shown here is derived from an EMBL/GenBank/DDBJ whole genome shotgun (WGS) entry which is preliminary data.</text>
</comment>
<dbReference type="Proteomes" id="UP000269438">
    <property type="component" value="Unassembled WGS sequence"/>
</dbReference>
<dbReference type="GO" id="GO:0005886">
    <property type="term" value="C:plasma membrane"/>
    <property type="evidence" value="ECO:0007669"/>
    <property type="project" value="UniProtKB-SubCell"/>
</dbReference>
<evidence type="ECO:0000259" key="7">
    <source>
        <dbReference type="PROSITE" id="PS50893"/>
    </source>
</evidence>
<feature type="region of interest" description="Disordered" evidence="6">
    <location>
        <begin position="263"/>
        <end position="287"/>
    </location>
</feature>
<keyword evidence="3" id="KW-0813">Transport</keyword>
<evidence type="ECO:0000256" key="1">
    <source>
        <dbReference type="ARBA" id="ARBA00004202"/>
    </source>
</evidence>
<evidence type="ECO:0000256" key="4">
    <source>
        <dbReference type="ARBA" id="ARBA00022475"/>
    </source>
</evidence>
<sequence>MESTSIPRAPRTSHAVCEVPIVALTAVSAHTTDHQGFGGISLSIHRAESVAILGLDAAGKSLFCRILSGDEPLSSGSLRVGGCEVPAPPESRDHPCRDVGLVESSGDLPARLSVIDNVTRAQVRTRGMSPILATERARALLARVEMLAEARTVAGKLSNDQRRLVQIARALALTPRLLVMDDPTGELGPSTGRLIADVVREATREGTAVVLATDDLTLVREAASRVIVVGAGRIVEDQPAADFFLRPGTPQARDILARLARADVEPEAEPEAEPDAVPDAVSGVAEG</sequence>
<dbReference type="GO" id="GO:0016887">
    <property type="term" value="F:ATP hydrolysis activity"/>
    <property type="evidence" value="ECO:0007669"/>
    <property type="project" value="InterPro"/>
</dbReference>
<comment type="subcellular location">
    <subcellularLocation>
        <location evidence="1">Cell membrane</location>
        <topology evidence="1">Peripheral membrane protein</topology>
    </subcellularLocation>
</comment>
<evidence type="ECO:0000256" key="5">
    <source>
        <dbReference type="ARBA" id="ARBA00023136"/>
    </source>
</evidence>
<dbReference type="InterPro" id="IPR027417">
    <property type="entry name" value="P-loop_NTPase"/>
</dbReference>
<keyword evidence="9" id="KW-1185">Reference proteome</keyword>
<dbReference type="Pfam" id="PF00005">
    <property type="entry name" value="ABC_tran"/>
    <property type="match status" value="1"/>
</dbReference>
<gene>
    <name evidence="8" type="ORF">D9V34_07525</name>
</gene>
<dbReference type="InterPro" id="IPR050086">
    <property type="entry name" value="MetN_ABC_transporter-like"/>
</dbReference>
<dbReference type="PROSITE" id="PS50893">
    <property type="entry name" value="ABC_TRANSPORTER_2"/>
    <property type="match status" value="1"/>
</dbReference>
<keyword evidence="4" id="KW-1003">Cell membrane</keyword>
<dbReference type="OrthoDB" id="4283894at2"/>
<dbReference type="AlphaFoldDB" id="A0A3L7AU77"/>
<proteinExistence type="inferred from homology"/>
<dbReference type="InterPro" id="IPR003439">
    <property type="entry name" value="ABC_transporter-like_ATP-bd"/>
</dbReference>
<evidence type="ECO:0000256" key="3">
    <source>
        <dbReference type="ARBA" id="ARBA00022448"/>
    </source>
</evidence>
<name>A0A3L7AU77_9MICO</name>
<evidence type="ECO:0000256" key="6">
    <source>
        <dbReference type="SAM" id="MobiDB-lite"/>
    </source>
</evidence>
<dbReference type="EMBL" id="RCUY01000005">
    <property type="protein sequence ID" value="RLP83080.1"/>
    <property type="molecule type" value="Genomic_DNA"/>
</dbReference>
<feature type="domain" description="ABC transporter" evidence="7">
    <location>
        <begin position="22"/>
        <end position="256"/>
    </location>
</feature>
<keyword evidence="8" id="KW-0067">ATP-binding</keyword>
<feature type="compositionally biased region" description="Acidic residues" evidence="6">
    <location>
        <begin position="265"/>
        <end position="276"/>
    </location>
</feature>
<dbReference type="GO" id="GO:0005524">
    <property type="term" value="F:ATP binding"/>
    <property type="evidence" value="ECO:0007669"/>
    <property type="project" value="UniProtKB-KW"/>
</dbReference>
<evidence type="ECO:0000313" key="9">
    <source>
        <dbReference type="Proteomes" id="UP000269438"/>
    </source>
</evidence>